<keyword evidence="4" id="KW-1185">Reference proteome</keyword>
<dbReference type="InterPro" id="IPR020024">
    <property type="entry name" value="L-seryl-tRNA_Sec_kinase_arc"/>
</dbReference>
<accession>D5VSW7</accession>
<dbReference type="InterPro" id="IPR013641">
    <property type="entry name" value="KTI12/PSTK"/>
</dbReference>
<evidence type="ECO:0000256" key="2">
    <source>
        <dbReference type="ARBA" id="ARBA00022840"/>
    </source>
</evidence>
<dbReference type="GeneID" id="9132029"/>
<proteinExistence type="predicted"/>
<evidence type="ECO:0000256" key="1">
    <source>
        <dbReference type="ARBA" id="ARBA00022741"/>
    </source>
</evidence>
<keyword evidence="3" id="KW-0418">Kinase</keyword>
<dbReference type="InterPro" id="IPR027417">
    <property type="entry name" value="P-loop_NTPase"/>
</dbReference>
<dbReference type="InterPro" id="IPR052648">
    <property type="entry name" value="Ser-tRNA(Sec)_kinase"/>
</dbReference>
<dbReference type="Gene3D" id="1.10.12.40">
    <property type="match status" value="1"/>
</dbReference>
<dbReference type="GO" id="GO:0005524">
    <property type="term" value="F:ATP binding"/>
    <property type="evidence" value="ECO:0007669"/>
    <property type="project" value="UniProtKB-KW"/>
</dbReference>
<protein>
    <submittedName>
        <fullName evidence="3">L-seryl-tRNA(Sec) kinase</fullName>
    </submittedName>
</protein>
<dbReference type="RefSeq" id="WP_013100415.1">
    <property type="nucleotide sequence ID" value="NC_014122.1"/>
</dbReference>
<keyword evidence="3" id="KW-0808">Transferase</keyword>
<dbReference type="GO" id="GO:0016301">
    <property type="term" value="F:kinase activity"/>
    <property type="evidence" value="ECO:0007669"/>
    <property type="project" value="UniProtKB-KW"/>
</dbReference>
<dbReference type="NCBIfam" id="TIGR03574">
    <property type="entry name" value="selen_PSTK"/>
    <property type="match status" value="1"/>
</dbReference>
<dbReference type="Proteomes" id="UP000002061">
    <property type="component" value="Chromosome"/>
</dbReference>
<keyword evidence="1" id="KW-0547">Nucleotide-binding</keyword>
<gene>
    <name evidence="3" type="ordered locus">Metin_1012</name>
</gene>
<dbReference type="PRINTS" id="PR01100">
    <property type="entry name" value="SHIKIMTKNASE"/>
</dbReference>
<sequence length="241" mass="28578">MLIILTGLPAVGKTTFAKNLAKELSNYDVDVIVLGSDLIRESFPRWKEEYEEFIRVSTLKLIEMAIKKYWVIVDDTNYYNSMRRDLIKICPDNYAIIYLKAPIEEILKRNEERGKKVPDKVIKEMSLKFDEPGKKYSWDKPFLVVDTTKEINYKEIVKSLLLYSKDKKEEKKERSKVSKKDEIDKRTRKIVGEIIKRGLEKERIKELLQLRKEFIKSLKHDDVDKALKEFKDLLNKHNFSL</sequence>
<keyword evidence="2" id="KW-0067">ATP-binding</keyword>
<dbReference type="GO" id="GO:0000049">
    <property type="term" value="F:tRNA binding"/>
    <property type="evidence" value="ECO:0007669"/>
    <property type="project" value="TreeGrafter"/>
</dbReference>
<dbReference type="AlphaFoldDB" id="D5VSW7"/>
<dbReference type="EMBL" id="CP002009">
    <property type="protein sequence ID" value="ADG13670.1"/>
    <property type="molecule type" value="Genomic_DNA"/>
</dbReference>
<dbReference type="SUPFAM" id="SSF52540">
    <property type="entry name" value="P-loop containing nucleoside triphosphate hydrolases"/>
    <property type="match status" value="1"/>
</dbReference>
<evidence type="ECO:0000313" key="3">
    <source>
        <dbReference type="EMBL" id="ADG13670.1"/>
    </source>
</evidence>
<dbReference type="PANTHER" id="PTHR20873:SF0">
    <property type="entry name" value="L-SERYL-TRNA(SEC) KINASE"/>
    <property type="match status" value="1"/>
</dbReference>
<reference evidence="3" key="1">
    <citation type="submission" date="2010-04" db="EMBL/GenBank/DDBJ databases">
        <title>Complete sequence of Methanocaldococcus infernus ME.</title>
        <authorList>
            <consortium name="US DOE Joint Genome Institute"/>
            <person name="Lucas S."/>
            <person name="Copeland A."/>
            <person name="Lapidus A."/>
            <person name="Cheng J.-F."/>
            <person name="Bruce D."/>
            <person name="Goodwin L."/>
            <person name="Pitluck S."/>
            <person name="Munk A.C."/>
            <person name="Detter J.C."/>
            <person name="Han C."/>
            <person name="Tapia R."/>
            <person name="Land M."/>
            <person name="Hauser L."/>
            <person name="Kyrpides N."/>
            <person name="Mikhailova N."/>
            <person name="Sieprawska-Lupa M."/>
            <person name="Whitman W.B."/>
            <person name="Woyke T."/>
        </authorList>
    </citation>
    <scope>NUCLEOTIDE SEQUENCE [LARGE SCALE GENOMIC DNA]</scope>
    <source>
        <strain evidence="3">ME</strain>
    </source>
</reference>
<name>D5VSW7_METIM</name>
<dbReference type="STRING" id="573063.Metin_1012"/>
<dbReference type="PANTHER" id="PTHR20873">
    <property type="entry name" value="L-SERYL-TRNA(SEC) KINASE"/>
    <property type="match status" value="1"/>
</dbReference>
<dbReference type="eggNOG" id="arCOG01041">
    <property type="taxonomic scope" value="Archaea"/>
</dbReference>
<dbReference type="KEGG" id="mif:Metin_1012"/>
<dbReference type="Gene3D" id="3.40.50.300">
    <property type="entry name" value="P-loop containing nucleotide triphosphate hydrolases"/>
    <property type="match status" value="1"/>
</dbReference>
<dbReference type="OrthoDB" id="28808at2157"/>
<organism evidence="3 4">
    <name type="scientific">Methanocaldococcus infernus (strain DSM 11812 / JCM 15783 / ME)</name>
    <dbReference type="NCBI Taxonomy" id="573063"/>
    <lineage>
        <taxon>Archaea</taxon>
        <taxon>Methanobacteriati</taxon>
        <taxon>Methanobacteriota</taxon>
        <taxon>Methanomada group</taxon>
        <taxon>Methanococci</taxon>
        <taxon>Methanococcales</taxon>
        <taxon>Methanocaldococcaceae</taxon>
        <taxon>Methanocaldococcus</taxon>
    </lineage>
</organism>
<dbReference type="GO" id="GO:0001717">
    <property type="term" value="P:conversion of seryl-tRNAsec to selenocys-tRNAsec"/>
    <property type="evidence" value="ECO:0007669"/>
    <property type="project" value="InterPro"/>
</dbReference>
<dbReference type="HOGENOM" id="CLU_1100964_0_0_2"/>
<evidence type="ECO:0000313" key="4">
    <source>
        <dbReference type="Proteomes" id="UP000002061"/>
    </source>
</evidence>
<dbReference type="GO" id="GO:0016773">
    <property type="term" value="F:phosphotransferase activity, alcohol group as acceptor"/>
    <property type="evidence" value="ECO:0007669"/>
    <property type="project" value="InterPro"/>
</dbReference>
<dbReference type="Pfam" id="PF08433">
    <property type="entry name" value="KTI12"/>
    <property type="match status" value="1"/>
</dbReference>